<dbReference type="EMBL" id="OBEG01000005">
    <property type="protein sequence ID" value="SNY87839.1"/>
    <property type="molecule type" value="Genomic_DNA"/>
</dbReference>
<evidence type="ECO:0000313" key="2">
    <source>
        <dbReference type="Proteomes" id="UP000219565"/>
    </source>
</evidence>
<evidence type="ECO:0000313" key="1">
    <source>
        <dbReference type="EMBL" id="SNY87839.1"/>
    </source>
</evidence>
<dbReference type="OrthoDB" id="4252127at2"/>
<sequence>MVEHALWERMPTELRSRFDELIHSGRKIHAIQAVRESLPDPCPGIHECVDLLEERWIDLGRP</sequence>
<dbReference type="AlphaFoldDB" id="A0A285LSF1"/>
<organism evidence="1 2">
    <name type="scientific">Nocardia amikacinitolerans</name>
    <dbReference type="NCBI Taxonomy" id="756689"/>
    <lineage>
        <taxon>Bacteria</taxon>
        <taxon>Bacillati</taxon>
        <taxon>Actinomycetota</taxon>
        <taxon>Actinomycetes</taxon>
        <taxon>Mycobacteriales</taxon>
        <taxon>Nocardiaceae</taxon>
        <taxon>Nocardia</taxon>
    </lineage>
</organism>
<gene>
    <name evidence="1" type="ORF">SAMN04244553_4798</name>
</gene>
<protein>
    <submittedName>
        <fullName evidence="1">Uncharacterized protein</fullName>
    </submittedName>
</protein>
<reference evidence="1 2" key="1">
    <citation type="submission" date="2017-09" db="EMBL/GenBank/DDBJ databases">
        <authorList>
            <person name="Ehlers B."/>
            <person name="Leendertz F.H."/>
        </authorList>
    </citation>
    <scope>NUCLEOTIDE SEQUENCE [LARGE SCALE GENOMIC DNA]</scope>
    <source>
        <strain evidence="1 2">DSM 45537</strain>
    </source>
</reference>
<proteinExistence type="predicted"/>
<name>A0A285LSF1_9NOCA</name>
<dbReference type="Proteomes" id="UP000219565">
    <property type="component" value="Unassembled WGS sequence"/>
</dbReference>
<keyword evidence="2" id="KW-1185">Reference proteome</keyword>
<accession>A0A285LSF1</accession>
<dbReference type="RefSeq" id="WP_097246825.1">
    <property type="nucleotide sequence ID" value="NZ_JAMTCV010000013.1"/>
</dbReference>